<dbReference type="RefSeq" id="WP_264205719.1">
    <property type="nucleotide sequence ID" value="NZ_JAOZEW010000006.1"/>
</dbReference>
<evidence type="ECO:0000256" key="2">
    <source>
        <dbReference type="SAM" id="Coils"/>
    </source>
</evidence>
<dbReference type="GO" id="GO:0003955">
    <property type="term" value="F:NAD(P)H dehydrogenase (quinone) activity"/>
    <property type="evidence" value="ECO:0007669"/>
    <property type="project" value="TreeGrafter"/>
</dbReference>
<keyword evidence="1" id="KW-0560">Oxidoreductase</keyword>
<protein>
    <submittedName>
        <fullName evidence="4">NAD(P)H-dependent oxidoreductase</fullName>
    </submittedName>
</protein>
<sequence length="194" mass="22046">MANKLMIFGHPAIEQSLANSIIYSIVKENLPDIEIRNLAELYPDYKIDVLAEQQALIKADIVIFQFPFHWYGVPAILKKYFDDVYTYQFAYGSEGDKLHGKKMQLSFTTGAGEADYTPIGIENYRLPEFLKPLEQLAYYTGMDYVEPVVTQSMMYIPGIMGVKEDVISKAQTHAAILMEKVNQLEKSLTEVETA</sequence>
<dbReference type="SUPFAM" id="SSF52218">
    <property type="entry name" value="Flavoproteins"/>
    <property type="match status" value="1"/>
</dbReference>
<accession>A0A9X3C5M0</accession>
<name>A0A9X3C5M0_9FLAO</name>
<evidence type="ECO:0000313" key="5">
    <source>
        <dbReference type="Proteomes" id="UP001151079"/>
    </source>
</evidence>
<reference evidence="4" key="1">
    <citation type="submission" date="2022-10" db="EMBL/GenBank/DDBJ databases">
        <title>Two novel species of Flavobacterium.</title>
        <authorList>
            <person name="Liu Q."/>
            <person name="Xin Y.-H."/>
        </authorList>
    </citation>
    <scope>NUCLEOTIDE SEQUENCE</scope>
    <source>
        <strain evidence="4">LS1R49</strain>
    </source>
</reference>
<gene>
    <name evidence="4" type="ORF">OIU83_07965</name>
</gene>
<evidence type="ECO:0000313" key="4">
    <source>
        <dbReference type="EMBL" id="MCV9927582.1"/>
    </source>
</evidence>
<dbReference type="PANTHER" id="PTHR47307">
    <property type="entry name" value="GLUTATHIONE-REGULATED POTASSIUM-EFFLUX SYSTEM ANCILLARY PROTEIN KEFG"/>
    <property type="match status" value="1"/>
</dbReference>
<dbReference type="GO" id="GO:0010181">
    <property type="term" value="F:FMN binding"/>
    <property type="evidence" value="ECO:0007669"/>
    <property type="project" value="TreeGrafter"/>
</dbReference>
<dbReference type="InterPro" id="IPR046980">
    <property type="entry name" value="KefG/KefF"/>
</dbReference>
<feature type="coiled-coil region" evidence="2">
    <location>
        <begin position="167"/>
        <end position="194"/>
    </location>
</feature>
<organism evidence="4 5">
    <name type="scientific">Flavobacterium shii</name>
    <dbReference type="NCBI Taxonomy" id="2987687"/>
    <lineage>
        <taxon>Bacteria</taxon>
        <taxon>Pseudomonadati</taxon>
        <taxon>Bacteroidota</taxon>
        <taxon>Flavobacteriia</taxon>
        <taxon>Flavobacteriales</taxon>
        <taxon>Flavobacteriaceae</taxon>
        <taxon>Flavobacterium</taxon>
    </lineage>
</organism>
<dbReference type="EMBL" id="JAOZEW010000006">
    <property type="protein sequence ID" value="MCV9927582.1"/>
    <property type="molecule type" value="Genomic_DNA"/>
</dbReference>
<dbReference type="PANTHER" id="PTHR47307:SF1">
    <property type="entry name" value="GLUTATHIONE-REGULATED POTASSIUM-EFFLUX SYSTEM ANCILLARY PROTEIN KEFG"/>
    <property type="match status" value="1"/>
</dbReference>
<dbReference type="Proteomes" id="UP001151079">
    <property type="component" value="Unassembled WGS sequence"/>
</dbReference>
<dbReference type="GO" id="GO:0009055">
    <property type="term" value="F:electron transfer activity"/>
    <property type="evidence" value="ECO:0007669"/>
    <property type="project" value="TreeGrafter"/>
</dbReference>
<dbReference type="Gene3D" id="3.40.50.360">
    <property type="match status" value="1"/>
</dbReference>
<evidence type="ECO:0000259" key="3">
    <source>
        <dbReference type="Pfam" id="PF02525"/>
    </source>
</evidence>
<dbReference type="InterPro" id="IPR003680">
    <property type="entry name" value="Flavodoxin_fold"/>
</dbReference>
<dbReference type="InterPro" id="IPR029039">
    <property type="entry name" value="Flavoprotein-like_sf"/>
</dbReference>
<feature type="domain" description="Flavodoxin-like fold" evidence="3">
    <location>
        <begin position="5"/>
        <end position="154"/>
    </location>
</feature>
<dbReference type="Pfam" id="PF02525">
    <property type="entry name" value="Flavodoxin_2"/>
    <property type="match status" value="1"/>
</dbReference>
<dbReference type="AlphaFoldDB" id="A0A9X3C5M0"/>
<evidence type="ECO:0000256" key="1">
    <source>
        <dbReference type="ARBA" id="ARBA00023002"/>
    </source>
</evidence>
<keyword evidence="2" id="KW-0175">Coiled coil</keyword>
<comment type="caution">
    <text evidence="4">The sequence shown here is derived from an EMBL/GenBank/DDBJ whole genome shotgun (WGS) entry which is preliminary data.</text>
</comment>
<proteinExistence type="predicted"/>
<keyword evidence="5" id="KW-1185">Reference proteome</keyword>